<comment type="similarity">
    <text evidence="3">Belongs to the acetyltransferase family. RimJ subfamily.</text>
</comment>
<dbReference type="InterPro" id="IPR016181">
    <property type="entry name" value="Acyl_CoA_acyltransferase"/>
</dbReference>
<dbReference type="STRING" id="36842.SAMN02194393_03684"/>
<dbReference type="GO" id="GO:0005737">
    <property type="term" value="C:cytoplasm"/>
    <property type="evidence" value="ECO:0007669"/>
    <property type="project" value="TreeGrafter"/>
</dbReference>
<evidence type="ECO:0000313" key="5">
    <source>
        <dbReference type="EMBL" id="SKC81955.1"/>
    </source>
</evidence>
<dbReference type="GO" id="GO:0008999">
    <property type="term" value="F:protein-N-terminal-alanine acetyltransferase activity"/>
    <property type="evidence" value="ECO:0007669"/>
    <property type="project" value="TreeGrafter"/>
</dbReference>
<evidence type="ECO:0000256" key="1">
    <source>
        <dbReference type="ARBA" id="ARBA00022679"/>
    </source>
</evidence>
<dbReference type="PANTHER" id="PTHR43792:SF8">
    <property type="entry name" value="[RIBOSOMAL PROTEIN US5]-ALANINE N-ACETYLTRANSFERASE"/>
    <property type="match status" value="1"/>
</dbReference>
<dbReference type="PANTHER" id="PTHR43792">
    <property type="entry name" value="GNAT FAMILY, PUTATIVE (AFU_ORTHOLOGUE AFUA_3G00765)-RELATED-RELATED"/>
    <property type="match status" value="1"/>
</dbReference>
<sequence>MMKGLQLESERLVLKVLDDLYADKVLDYFNRNSDFLNRWESIKTAEFYTLDFQKQQLKDELKKMEEGKLLKVWIFEKEDIEFDNIIGSIALNEIVRGCFQSCFLGYRIDESKTNKGYMTEGVKRIVEYAFNDLKLHRIEGNIIPNNIASLKVVEKLGFYNEGLAKRYLKINGKWQDHIHMVLLNDEMD</sequence>
<proteinExistence type="inferred from homology"/>
<dbReference type="Proteomes" id="UP000190285">
    <property type="component" value="Unassembled WGS sequence"/>
</dbReference>
<dbReference type="AlphaFoldDB" id="A0A1T5M1I6"/>
<reference evidence="5 6" key="1">
    <citation type="submission" date="2017-02" db="EMBL/GenBank/DDBJ databases">
        <authorList>
            <person name="Peterson S.W."/>
        </authorList>
    </citation>
    <scope>NUCLEOTIDE SEQUENCE [LARGE SCALE GENOMIC DNA]</scope>
    <source>
        <strain evidence="5 6">M1</strain>
    </source>
</reference>
<dbReference type="InterPro" id="IPR000182">
    <property type="entry name" value="GNAT_dom"/>
</dbReference>
<evidence type="ECO:0000256" key="3">
    <source>
        <dbReference type="ARBA" id="ARBA00038502"/>
    </source>
</evidence>
<keyword evidence="2" id="KW-0012">Acyltransferase</keyword>
<dbReference type="PROSITE" id="PS51186">
    <property type="entry name" value="GNAT"/>
    <property type="match status" value="1"/>
</dbReference>
<organism evidence="5 6">
    <name type="scientific">Maledivibacter halophilus</name>
    <dbReference type="NCBI Taxonomy" id="36842"/>
    <lineage>
        <taxon>Bacteria</taxon>
        <taxon>Bacillati</taxon>
        <taxon>Bacillota</taxon>
        <taxon>Clostridia</taxon>
        <taxon>Peptostreptococcales</taxon>
        <taxon>Caminicellaceae</taxon>
        <taxon>Maledivibacter</taxon>
    </lineage>
</organism>
<dbReference type="EMBL" id="FUZT01000009">
    <property type="protein sequence ID" value="SKC81955.1"/>
    <property type="molecule type" value="Genomic_DNA"/>
</dbReference>
<dbReference type="Gene3D" id="3.40.630.30">
    <property type="match status" value="1"/>
</dbReference>
<dbReference type="InterPro" id="IPR051531">
    <property type="entry name" value="N-acetyltransferase"/>
</dbReference>
<dbReference type="SUPFAM" id="SSF55729">
    <property type="entry name" value="Acyl-CoA N-acyltransferases (Nat)"/>
    <property type="match status" value="1"/>
</dbReference>
<keyword evidence="1 5" id="KW-0808">Transferase</keyword>
<evidence type="ECO:0000259" key="4">
    <source>
        <dbReference type="PROSITE" id="PS51186"/>
    </source>
</evidence>
<protein>
    <submittedName>
        <fullName evidence="5">Ribosomal-protein-alanine N-acetyltransferase</fullName>
    </submittedName>
</protein>
<evidence type="ECO:0000256" key="2">
    <source>
        <dbReference type="ARBA" id="ARBA00023315"/>
    </source>
</evidence>
<feature type="domain" description="N-acetyltransferase" evidence="4">
    <location>
        <begin position="26"/>
        <end position="185"/>
    </location>
</feature>
<dbReference type="RefSeq" id="WP_079493559.1">
    <property type="nucleotide sequence ID" value="NZ_FUZT01000009.1"/>
</dbReference>
<gene>
    <name evidence="5" type="ORF">SAMN02194393_03684</name>
</gene>
<name>A0A1T5M1I6_9FIRM</name>
<dbReference type="Pfam" id="PF13302">
    <property type="entry name" value="Acetyltransf_3"/>
    <property type="match status" value="1"/>
</dbReference>
<keyword evidence="6" id="KW-1185">Reference proteome</keyword>
<accession>A0A1T5M1I6</accession>
<evidence type="ECO:0000313" key="6">
    <source>
        <dbReference type="Proteomes" id="UP000190285"/>
    </source>
</evidence>